<keyword evidence="2" id="KW-1185">Reference proteome</keyword>
<dbReference type="EMBL" id="JAULUE010002046">
    <property type="protein sequence ID" value="KAK5914829.1"/>
    <property type="molecule type" value="Genomic_DNA"/>
</dbReference>
<proteinExistence type="predicted"/>
<accession>A0AAN8HJR4</accession>
<name>A0AAN8HJR4_9TELE</name>
<evidence type="ECO:0000313" key="2">
    <source>
        <dbReference type="Proteomes" id="UP001335648"/>
    </source>
</evidence>
<organism evidence="1 2">
    <name type="scientific">Champsocephalus esox</name>
    <name type="common">pike icefish</name>
    <dbReference type="NCBI Taxonomy" id="159716"/>
    <lineage>
        <taxon>Eukaryota</taxon>
        <taxon>Metazoa</taxon>
        <taxon>Chordata</taxon>
        <taxon>Craniata</taxon>
        <taxon>Vertebrata</taxon>
        <taxon>Euteleostomi</taxon>
        <taxon>Actinopterygii</taxon>
        <taxon>Neopterygii</taxon>
        <taxon>Teleostei</taxon>
        <taxon>Neoteleostei</taxon>
        <taxon>Acanthomorphata</taxon>
        <taxon>Eupercaria</taxon>
        <taxon>Perciformes</taxon>
        <taxon>Notothenioidei</taxon>
        <taxon>Channichthyidae</taxon>
        <taxon>Champsocephalus</taxon>
    </lineage>
</organism>
<reference evidence="1 2" key="1">
    <citation type="journal article" date="2023" name="Mol. Biol. Evol.">
        <title>Genomics of Secondarily Temperate Adaptation in the Only Non-Antarctic Icefish.</title>
        <authorList>
            <person name="Rivera-Colon A.G."/>
            <person name="Rayamajhi N."/>
            <person name="Minhas B.F."/>
            <person name="Madrigal G."/>
            <person name="Bilyk K.T."/>
            <person name="Yoon V."/>
            <person name="Hune M."/>
            <person name="Gregory S."/>
            <person name="Cheng C.H.C."/>
            <person name="Catchen J.M."/>
        </authorList>
    </citation>
    <scope>NUCLEOTIDE SEQUENCE [LARGE SCALE GENOMIC DNA]</scope>
    <source>
        <strain evidence="1">JC2023a</strain>
    </source>
</reference>
<gene>
    <name evidence="1" type="ORF">CesoFtcFv8_000478</name>
</gene>
<evidence type="ECO:0000313" key="1">
    <source>
        <dbReference type="EMBL" id="KAK5914829.1"/>
    </source>
</evidence>
<sequence>MKRSGPSIRHWEVTTSLQAPFQPPKEWTSALCQQRLISHLFCIVLVFSLHQECLSSSRSSTLYRWQRCRVRLDKMNLLSLCQKIEKCDYSPLPPDHHSEKLRELVSTCINPEPDQRPDIVFVLQIAKQMHVWTSSN</sequence>
<dbReference type="Proteomes" id="UP001335648">
    <property type="component" value="Unassembled WGS sequence"/>
</dbReference>
<comment type="caution">
    <text evidence="1">The sequence shown here is derived from an EMBL/GenBank/DDBJ whole genome shotgun (WGS) entry which is preliminary data.</text>
</comment>
<dbReference type="AlphaFoldDB" id="A0AAN8HJR4"/>
<dbReference type="SUPFAM" id="SSF56112">
    <property type="entry name" value="Protein kinase-like (PK-like)"/>
    <property type="match status" value="1"/>
</dbReference>
<dbReference type="Gene3D" id="1.10.510.10">
    <property type="entry name" value="Transferase(Phosphotransferase) domain 1"/>
    <property type="match status" value="1"/>
</dbReference>
<dbReference type="InterPro" id="IPR011009">
    <property type="entry name" value="Kinase-like_dom_sf"/>
</dbReference>
<protein>
    <submittedName>
        <fullName evidence="1">Uncharacterized protein</fullName>
    </submittedName>
</protein>